<evidence type="ECO:0000256" key="2">
    <source>
        <dbReference type="ARBA" id="ARBA00004308"/>
    </source>
</evidence>
<organism evidence="14 15">
    <name type="scientific">Monosiga brevicollis</name>
    <name type="common">Choanoflagellate</name>
    <dbReference type="NCBI Taxonomy" id="81824"/>
    <lineage>
        <taxon>Eukaryota</taxon>
        <taxon>Choanoflagellata</taxon>
        <taxon>Craspedida</taxon>
        <taxon>Salpingoecidae</taxon>
        <taxon>Monosiga</taxon>
    </lineage>
</organism>
<feature type="domain" description="PID" evidence="12">
    <location>
        <begin position="372"/>
        <end position="516"/>
    </location>
</feature>
<dbReference type="SUPFAM" id="SSF50729">
    <property type="entry name" value="PH domain-like"/>
    <property type="match status" value="3"/>
</dbReference>
<dbReference type="Gene3D" id="2.30.29.30">
    <property type="entry name" value="Pleckstrin-homology domain (PH domain)/Phosphotyrosine-binding domain (PTB)"/>
    <property type="match status" value="3"/>
</dbReference>
<dbReference type="OMA" id="LEFMRYG"/>
<dbReference type="InterPro" id="IPR006020">
    <property type="entry name" value="PTB/PI_dom"/>
</dbReference>
<dbReference type="PROSITE" id="PS00109">
    <property type="entry name" value="PROTEIN_KINASE_TYR"/>
    <property type="match status" value="1"/>
</dbReference>
<evidence type="ECO:0000256" key="9">
    <source>
        <dbReference type="ARBA" id="ARBA00051243"/>
    </source>
</evidence>
<evidence type="ECO:0000256" key="11">
    <source>
        <dbReference type="SAM" id="MobiDB-lite"/>
    </source>
</evidence>
<feature type="region of interest" description="Disordered" evidence="11">
    <location>
        <begin position="1"/>
        <end position="20"/>
    </location>
</feature>
<keyword evidence="7" id="KW-0472">Membrane</keyword>
<dbReference type="Gene3D" id="3.30.200.20">
    <property type="entry name" value="Phosphorylase Kinase, domain 1"/>
    <property type="match status" value="1"/>
</dbReference>
<evidence type="ECO:0000256" key="4">
    <source>
        <dbReference type="ARBA" id="ARBA00022741"/>
    </source>
</evidence>
<dbReference type="PROSITE" id="PS01179">
    <property type="entry name" value="PID"/>
    <property type="match status" value="3"/>
</dbReference>
<dbReference type="GO" id="GO:0004714">
    <property type="term" value="F:transmembrane receptor protein tyrosine kinase activity"/>
    <property type="evidence" value="ECO:0007669"/>
    <property type="project" value="UniProtKB-EC"/>
</dbReference>
<protein>
    <submittedName>
        <fullName evidence="14">Uncharacterized protein</fullName>
    </submittedName>
</protein>
<keyword evidence="8" id="KW-0829">Tyrosine-protein kinase</keyword>
<dbReference type="CDD" id="cd13161">
    <property type="entry name" value="PTB_TK_HMTK"/>
    <property type="match status" value="3"/>
</dbReference>
<feature type="binding site" evidence="10">
    <location>
        <position position="581"/>
    </location>
    <ligand>
        <name>ATP</name>
        <dbReference type="ChEBI" id="CHEBI:30616"/>
    </ligand>
</feature>
<keyword evidence="4 10" id="KW-0547">Nucleotide-binding</keyword>
<keyword evidence="5" id="KW-0418">Kinase</keyword>
<accession>A9V4T9</accession>
<sequence>MLRTSMNKRRTSQTALDGGRGEKVATFEAKFHGQLPVSRPQGNDVVMHAVSKIHELKQRAIPVQIMLTTKGVYVDQKDDNSLMCKVPVAQLSWVCTDPRNKHLFSFLVHEPRLHTVECYTFSSKKNGKVFVTACNKLIADLIADGSRAEAELKMIESAVPIMPVQAERDVEEDYDDSGRLIRRSHRRHSHMDDLGVEELPLQSYIDPQPWVSDEYIKSSLGCFKAIYKGGIPVKEIEGFHTVQQAALRVKDFGLPPKEVTLVVTQAQLILVERDTGDHMHEINMLHVSYSLVDPRDHSHFYWIVNDPRMGFAYCHIVQLLGNAEMLPTCMAAAQRAVARHRRELASQDAIAAAATHGKRGKKTAKTPPLGVYEVKYLGGVRCDGAGNEVVRKALGDLRQQFQQMLQLGDVQDWTQAGDRVVLVMTADGIRVVDLMSGEVLFFVYIRDVAFSTHLHSGVDRKNNPEHDVFGFVAQDEKLNRHVCHLFKCPPGMARDICRTAAFAFKMCIEEMQRTEQENPFQASSKTDMDLSSLFPDHLIISRRDIKAIKVLGSGQFGTVWLALQRMRDSSSSKAVKHRAVKLLRPNASEQDQEDFLREAITMSRISHPNLVRLVGVSVNHVPWLVVLEFMRYGDLRNLLIACSEKKIEVTLAEQLQFMQSVCSGMAYLASKRLVHMDLACRNCLVGSNSQLKIGDFGLTRPFDEGKNYYKLEPNSSVKLPAKWLSVEALSTMTFSEKSDVWAAGVVFWEIVTYGSQPYPQFRNKEMRRKLKEGYRLEQPTDFACPTDLYELMTLAWEADPDRRICFADLGIKVQALLKAELARNRNKLRDIGLVVNGGVEKELPMQRETFVELYSQFTSGTANQGQYFQAYGSATEAKDDYVDVDGAGPDPQRTDLYLDVEAQGKPAEDDSYIELAVPEDEQEGSYMQIEQELRGDTLGDVSRSNPLFALIEDEYIDAVAEEGEDDGTGVGASYLAVAEAHGLMTEEACGDVVDSSHMQGDDGVAAALRALNLGRPS</sequence>
<dbReference type="PROSITE" id="PS50011">
    <property type="entry name" value="PROTEIN_KINASE_DOM"/>
    <property type="match status" value="1"/>
</dbReference>
<reference evidence="14 15" key="1">
    <citation type="journal article" date="2008" name="Nature">
        <title>The genome of the choanoflagellate Monosiga brevicollis and the origin of metazoans.</title>
        <authorList>
            <consortium name="JGI Sequencing"/>
            <person name="King N."/>
            <person name="Westbrook M.J."/>
            <person name="Young S.L."/>
            <person name="Kuo A."/>
            <person name="Abedin M."/>
            <person name="Chapman J."/>
            <person name="Fairclough S."/>
            <person name="Hellsten U."/>
            <person name="Isogai Y."/>
            <person name="Letunic I."/>
            <person name="Marr M."/>
            <person name="Pincus D."/>
            <person name="Putnam N."/>
            <person name="Rokas A."/>
            <person name="Wright K.J."/>
            <person name="Zuzow R."/>
            <person name="Dirks W."/>
            <person name="Good M."/>
            <person name="Goodstein D."/>
            <person name="Lemons D."/>
            <person name="Li W."/>
            <person name="Lyons J.B."/>
            <person name="Morris A."/>
            <person name="Nichols S."/>
            <person name="Richter D.J."/>
            <person name="Salamov A."/>
            <person name="Bork P."/>
            <person name="Lim W.A."/>
            <person name="Manning G."/>
            <person name="Miller W.T."/>
            <person name="McGinnis W."/>
            <person name="Shapiro H."/>
            <person name="Tjian R."/>
            <person name="Grigoriev I.V."/>
            <person name="Rokhsar D."/>
        </authorList>
    </citation>
    <scope>NUCLEOTIDE SEQUENCE [LARGE SCALE GENOMIC DNA]</scope>
    <source>
        <strain evidence="15">MX1 / ATCC 50154</strain>
    </source>
</reference>
<dbReference type="eggNOG" id="KOG4278">
    <property type="taxonomic scope" value="Eukaryota"/>
</dbReference>
<evidence type="ECO:0000256" key="5">
    <source>
        <dbReference type="ARBA" id="ARBA00022777"/>
    </source>
</evidence>
<dbReference type="GO" id="GO:0005886">
    <property type="term" value="C:plasma membrane"/>
    <property type="evidence" value="ECO:0000318"/>
    <property type="project" value="GO_Central"/>
</dbReference>
<evidence type="ECO:0000256" key="6">
    <source>
        <dbReference type="ARBA" id="ARBA00022840"/>
    </source>
</evidence>
<dbReference type="PANTHER" id="PTHR24416">
    <property type="entry name" value="TYROSINE-PROTEIN KINASE RECEPTOR"/>
    <property type="match status" value="1"/>
</dbReference>
<dbReference type="InterPro" id="IPR011993">
    <property type="entry name" value="PH-like_dom_sf"/>
</dbReference>
<evidence type="ECO:0000256" key="3">
    <source>
        <dbReference type="ARBA" id="ARBA00022679"/>
    </source>
</evidence>
<dbReference type="SUPFAM" id="SSF56112">
    <property type="entry name" value="Protein kinase-like (PK-like)"/>
    <property type="match status" value="1"/>
</dbReference>
<evidence type="ECO:0000259" key="12">
    <source>
        <dbReference type="PROSITE" id="PS01179"/>
    </source>
</evidence>
<dbReference type="STRING" id="81824.A9V4T9"/>
<evidence type="ECO:0000256" key="1">
    <source>
        <dbReference type="ARBA" id="ARBA00004167"/>
    </source>
</evidence>
<name>A9V4T9_MONBE</name>
<keyword evidence="15" id="KW-1185">Reference proteome</keyword>
<dbReference type="InterPro" id="IPR000719">
    <property type="entry name" value="Prot_kinase_dom"/>
</dbReference>
<dbReference type="InterPro" id="IPR050122">
    <property type="entry name" value="RTK"/>
</dbReference>
<feature type="domain" description="PID" evidence="12">
    <location>
        <begin position="27"/>
        <end position="128"/>
    </location>
</feature>
<keyword evidence="3" id="KW-0808">Transferase</keyword>
<dbReference type="CDD" id="cd00192">
    <property type="entry name" value="PTKc"/>
    <property type="match status" value="1"/>
</dbReference>
<evidence type="ECO:0000256" key="7">
    <source>
        <dbReference type="ARBA" id="ARBA00023136"/>
    </source>
</evidence>
<feature type="compositionally biased region" description="Basic residues" evidence="11">
    <location>
        <begin position="1"/>
        <end position="11"/>
    </location>
</feature>
<feature type="domain" description="Protein kinase" evidence="13">
    <location>
        <begin position="545"/>
        <end position="817"/>
    </location>
</feature>
<dbReference type="InterPro" id="IPR017441">
    <property type="entry name" value="Protein_kinase_ATP_BS"/>
</dbReference>
<dbReference type="PRINTS" id="PR00109">
    <property type="entry name" value="TYRKINASE"/>
</dbReference>
<dbReference type="Pfam" id="PF07714">
    <property type="entry name" value="PK_Tyr_Ser-Thr"/>
    <property type="match status" value="1"/>
</dbReference>
<dbReference type="GeneID" id="5893031"/>
<evidence type="ECO:0000259" key="13">
    <source>
        <dbReference type="PROSITE" id="PS50011"/>
    </source>
</evidence>
<dbReference type="PANTHER" id="PTHR24416:SF600">
    <property type="entry name" value="PDGF- AND VEGF-RECEPTOR RELATED, ISOFORM J"/>
    <property type="match status" value="1"/>
</dbReference>
<dbReference type="Gene3D" id="1.10.510.10">
    <property type="entry name" value="Transferase(Phosphotransferase) domain 1"/>
    <property type="match status" value="1"/>
</dbReference>
<dbReference type="SMART" id="SM00462">
    <property type="entry name" value="PTB"/>
    <property type="match status" value="2"/>
</dbReference>
<dbReference type="InterPro" id="IPR008266">
    <property type="entry name" value="Tyr_kinase_AS"/>
</dbReference>
<dbReference type="PROSITE" id="PS00107">
    <property type="entry name" value="PROTEIN_KINASE_ATP"/>
    <property type="match status" value="1"/>
</dbReference>
<dbReference type="KEGG" id="mbr:MONBRDRAFT_27274"/>
<dbReference type="Proteomes" id="UP000001357">
    <property type="component" value="Unassembled WGS sequence"/>
</dbReference>
<dbReference type="Pfam" id="PF00640">
    <property type="entry name" value="PID"/>
    <property type="match status" value="2"/>
</dbReference>
<dbReference type="FunFam" id="1.10.510.10:FF:001512">
    <property type="entry name" value="Receptor tyrosine-protein kinase erbB-2"/>
    <property type="match status" value="1"/>
</dbReference>
<gene>
    <name evidence="14" type="ORF">MONBRDRAFT_27274</name>
</gene>
<dbReference type="EMBL" id="CH991559">
    <property type="protein sequence ID" value="EDQ87427.1"/>
    <property type="molecule type" value="Genomic_DNA"/>
</dbReference>
<proteinExistence type="predicted"/>
<evidence type="ECO:0000313" key="15">
    <source>
        <dbReference type="Proteomes" id="UP000001357"/>
    </source>
</evidence>
<dbReference type="AlphaFoldDB" id="A9V4T9"/>
<dbReference type="InterPro" id="IPR001245">
    <property type="entry name" value="Ser-Thr/Tyr_kinase_cat_dom"/>
</dbReference>
<dbReference type="GO" id="GO:0005524">
    <property type="term" value="F:ATP binding"/>
    <property type="evidence" value="ECO:0007669"/>
    <property type="project" value="UniProtKB-UniRule"/>
</dbReference>
<evidence type="ECO:0000256" key="8">
    <source>
        <dbReference type="ARBA" id="ARBA00023137"/>
    </source>
</evidence>
<dbReference type="GO" id="GO:0004713">
    <property type="term" value="F:protein tyrosine kinase activity"/>
    <property type="evidence" value="ECO:0000318"/>
    <property type="project" value="GO_Central"/>
</dbReference>
<dbReference type="GO" id="GO:0050793">
    <property type="term" value="P:regulation of developmental process"/>
    <property type="evidence" value="ECO:0007669"/>
    <property type="project" value="UniProtKB-ARBA"/>
</dbReference>
<keyword evidence="6 10" id="KW-0067">ATP-binding</keyword>
<dbReference type="InParanoid" id="A9V4T9"/>
<dbReference type="InterPro" id="IPR011009">
    <property type="entry name" value="Kinase-like_dom_sf"/>
</dbReference>
<evidence type="ECO:0000256" key="10">
    <source>
        <dbReference type="PROSITE-ProRule" id="PRU10141"/>
    </source>
</evidence>
<dbReference type="GO" id="GO:0012505">
    <property type="term" value="C:endomembrane system"/>
    <property type="evidence" value="ECO:0007669"/>
    <property type="project" value="UniProtKB-SubCell"/>
</dbReference>
<feature type="domain" description="PID" evidence="12">
    <location>
        <begin position="223"/>
        <end position="316"/>
    </location>
</feature>
<dbReference type="RefSeq" id="XP_001747687.1">
    <property type="nucleotide sequence ID" value="XM_001747635.1"/>
</dbReference>
<comment type="catalytic activity">
    <reaction evidence="9">
        <text>L-tyrosyl-[protein] + ATP = O-phospho-L-tyrosyl-[protein] + ADP + H(+)</text>
        <dbReference type="Rhea" id="RHEA:10596"/>
        <dbReference type="Rhea" id="RHEA-COMP:10136"/>
        <dbReference type="Rhea" id="RHEA-COMP:20101"/>
        <dbReference type="ChEBI" id="CHEBI:15378"/>
        <dbReference type="ChEBI" id="CHEBI:30616"/>
        <dbReference type="ChEBI" id="CHEBI:46858"/>
        <dbReference type="ChEBI" id="CHEBI:61978"/>
        <dbReference type="ChEBI" id="CHEBI:456216"/>
        <dbReference type="EC" id="2.7.10.1"/>
    </reaction>
</comment>
<evidence type="ECO:0000313" key="14">
    <source>
        <dbReference type="EMBL" id="EDQ87427.1"/>
    </source>
</evidence>
<comment type="subcellular location">
    <subcellularLocation>
        <location evidence="2">Endomembrane system</location>
    </subcellularLocation>
    <subcellularLocation>
        <location evidence="1">Membrane</location>
        <topology evidence="1">Single-pass membrane protein</topology>
    </subcellularLocation>
</comment>
<dbReference type="GO" id="GO:0048468">
    <property type="term" value="P:cell development"/>
    <property type="evidence" value="ECO:0007669"/>
    <property type="project" value="UniProtKB-ARBA"/>
</dbReference>